<dbReference type="SMART" id="SM00866">
    <property type="entry name" value="UTRA"/>
    <property type="match status" value="1"/>
</dbReference>
<dbReference type="InterPro" id="IPR028978">
    <property type="entry name" value="Chorismate_lyase_/UTRA_dom_sf"/>
</dbReference>
<dbReference type="SMART" id="SM00345">
    <property type="entry name" value="HTH_GNTR"/>
    <property type="match status" value="1"/>
</dbReference>
<evidence type="ECO:0000313" key="7">
    <source>
        <dbReference type="Proteomes" id="UP000248806"/>
    </source>
</evidence>
<dbReference type="Pfam" id="PF00392">
    <property type="entry name" value="GntR"/>
    <property type="match status" value="1"/>
</dbReference>
<reference evidence="6 7" key="1">
    <citation type="submission" date="2018-06" db="EMBL/GenBank/DDBJ databases">
        <title>Genomic Encyclopedia of Archaeal and Bacterial Type Strains, Phase II (KMG-II): from individual species to whole genera.</title>
        <authorList>
            <person name="Goeker M."/>
        </authorList>
    </citation>
    <scope>NUCLEOTIDE SEQUENCE [LARGE SCALE GENOMIC DNA]</scope>
    <source>
        <strain evidence="6 7">ATCC BAA-1881</strain>
    </source>
</reference>
<feature type="domain" description="UbiC transcription regulator-associated" evidence="5">
    <location>
        <begin position="89"/>
        <end position="232"/>
    </location>
</feature>
<dbReference type="GO" id="GO:0003700">
    <property type="term" value="F:DNA-binding transcription factor activity"/>
    <property type="evidence" value="ECO:0007669"/>
    <property type="project" value="InterPro"/>
</dbReference>
<keyword evidence="1" id="KW-0805">Transcription regulation</keyword>
<dbReference type="InterPro" id="IPR036390">
    <property type="entry name" value="WH_DNA-bd_sf"/>
</dbReference>
<evidence type="ECO:0000313" key="6">
    <source>
        <dbReference type="EMBL" id="PZW18066.1"/>
    </source>
</evidence>
<dbReference type="SUPFAM" id="SSF46785">
    <property type="entry name" value="Winged helix' DNA-binding domain"/>
    <property type="match status" value="1"/>
</dbReference>
<protein>
    <submittedName>
        <fullName evidence="6">DNA-binding GntR family transcriptional regulator</fullName>
    </submittedName>
</protein>
<dbReference type="GO" id="GO:0045892">
    <property type="term" value="P:negative regulation of DNA-templated transcription"/>
    <property type="evidence" value="ECO:0007669"/>
    <property type="project" value="TreeGrafter"/>
</dbReference>
<evidence type="ECO:0000259" key="4">
    <source>
        <dbReference type="SMART" id="SM00345"/>
    </source>
</evidence>
<feature type="domain" description="HTH gntR-type" evidence="4">
    <location>
        <begin position="12"/>
        <end position="69"/>
    </location>
</feature>
<dbReference type="PANTHER" id="PTHR44846">
    <property type="entry name" value="MANNOSYL-D-GLYCERATE TRANSPORT/METABOLISM SYSTEM REPRESSOR MNGR-RELATED"/>
    <property type="match status" value="1"/>
</dbReference>
<proteinExistence type="predicted"/>
<dbReference type="RefSeq" id="WP_111326839.1">
    <property type="nucleotide sequence ID" value="NZ_BIFX01000002.1"/>
</dbReference>
<evidence type="ECO:0000256" key="3">
    <source>
        <dbReference type="ARBA" id="ARBA00023163"/>
    </source>
</evidence>
<dbReference type="GO" id="GO:0003677">
    <property type="term" value="F:DNA binding"/>
    <property type="evidence" value="ECO:0007669"/>
    <property type="project" value="UniProtKB-KW"/>
</dbReference>
<dbReference type="InterPro" id="IPR050679">
    <property type="entry name" value="Bact_HTH_transcr_reg"/>
</dbReference>
<dbReference type="InterPro" id="IPR011663">
    <property type="entry name" value="UTRA"/>
</dbReference>
<accession>A0A326TQD0</accession>
<dbReference type="SUPFAM" id="SSF64288">
    <property type="entry name" value="Chorismate lyase-like"/>
    <property type="match status" value="1"/>
</dbReference>
<gene>
    <name evidence="6" type="ORF">EI42_06365</name>
</gene>
<keyword evidence="2 6" id="KW-0238">DNA-binding</keyword>
<evidence type="ECO:0000256" key="1">
    <source>
        <dbReference type="ARBA" id="ARBA00023015"/>
    </source>
</evidence>
<dbReference type="Gene3D" id="3.40.1410.10">
    <property type="entry name" value="Chorismate lyase-like"/>
    <property type="match status" value="1"/>
</dbReference>
<dbReference type="EMBL" id="QKUF01000062">
    <property type="protein sequence ID" value="PZW18066.1"/>
    <property type="molecule type" value="Genomic_DNA"/>
</dbReference>
<dbReference type="Proteomes" id="UP000248806">
    <property type="component" value="Unassembled WGS sequence"/>
</dbReference>
<evidence type="ECO:0000256" key="2">
    <source>
        <dbReference type="ARBA" id="ARBA00023125"/>
    </source>
</evidence>
<name>A0A326TQD0_THEHA</name>
<dbReference type="PRINTS" id="PR00035">
    <property type="entry name" value="HTHGNTR"/>
</dbReference>
<keyword evidence="3" id="KW-0804">Transcription</keyword>
<sequence length="239" mass="27096">MSKPKEGKVEALVAALREQIKKNAFGRGRLPSFTEIGKRYDVGRATVFQALQQLQAEGCVVSKGKSFYANPLLFVSTVPTPSFEELLREQGMEPIVRNIIEPEVIVMPDELATLFGLAHGLRVVHRYRVQGSVDVAYRLSEYWYPASFAEKYLSQMKEDPGFDTLAAIKEEMGISRQIVHDDLVARIPTKEEAAYLSISRMTPVLEIRRTNKSTDEMVLMLHRIVLVGPFSVVRYQYEL</sequence>
<dbReference type="Pfam" id="PF07702">
    <property type="entry name" value="UTRA"/>
    <property type="match status" value="1"/>
</dbReference>
<comment type="caution">
    <text evidence="6">The sequence shown here is derived from an EMBL/GenBank/DDBJ whole genome shotgun (WGS) entry which is preliminary data.</text>
</comment>
<evidence type="ECO:0000259" key="5">
    <source>
        <dbReference type="SMART" id="SM00866"/>
    </source>
</evidence>
<dbReference type="AlphaFoldDB" id="A0A326TQD0"/>
<dbReference type="OrthoDB" id="8584262at2"/>
<dbReference type="InterPro" id="IPR000524">
    <property type="entry name" value="Tscrpt_reg_HTH_GntR"/>
</dbReference>
<dbReference type="PANTHER" id="PTHR44846:SF17">
    <property type="entry name" value="GNTR-FAMILY TRANSCRIPTIONAL REGULATOR"/>
    <property type="match status" value="1"/>
</dbReference>
<keyword evidence="7" id="KW-1185">Reference proteome</keyword>
<dbReference type="InterPro" id="IPR036388">
    <property type="entry name" value="WH-like_DNA-bd_sf"/>
</dbReference>
<dbReference type="Gene3D" id="1.10.10.10">
    <property type="entry name" value="Winged helix-like DNA-binding domain superfamily/Winged helix DNA-binding domain"/>
    <property type="match status" value="1"/>
</dbReference>
<organism evidence="6 7">
    <name type="scientific">Thermosporothrix hazakensis</name>
    <dbReference type="NCBI Taxonomy" id="644383"/>
    <lineage>
        <taxon>Bacteria</taxon>
        <taxon>Bacillati</taxon>
        <taxon>Chloroflexota</taxon>
        <taxon>Ktedonobacteria</taxon>
        <taxon>Ktedonobacterales</taxon>
        <taxon>Thermosporotrichaceae</taxon>
        <taxon>Thermosporothrix</taxon>
    </lineage>
</organism>